<accession>A0ABT5KPZ9</accession>
<comment type="caution">
    <text evidence="1">The sequence shown here is derived from an EMBL/GenBank/DDBJ whole genome shotgun (WGS) entry which is preliminary data.</text>
</comment>
<name>A0ABT5KPZ9_9BURK</name>
<organism evidence="1 2">
    <name type="scientific">Roseateles koreensis</name>
    <dbReference type="NCBI Taxonomy" id="2987526"/>
    <lineage>
        <taxon>Bacteria</taxon>
        <taxon>Pseudomonadati</taxon>
        <taxon>Pseudomonadota</taxon>
        <taxon>Betaproteobacteria</taxon>
        <taxon>Burkholderiales</taxon>
        <taxon>Sphaerotilaceae</taxon>
        <taxon>Roseateles</taxon>
    </lineage>
</organism>
<evidence type="ECO:0000313" key="2">
    <source>
        <dbReference type="Proteomes" id="UP001219862"/>
    </source>
</evidence>
<dbReference type="Proteomes" id="UP001219862">
    <property type="component" value="Unassembled WGS sequence"/>
</dbReference>
<evidence type="ECO:0008006" key="3">
    <source>
        <dbReference type="Google" id="ProtNLM"/>
    </source>
</evidence>
<reference evidence="1 2" key="1">
    <citation type="submission" date="2022-10" db="EMBL/GenBank/DDBJ databases">
        <title>paucibacter sp. hw8 Genome sequencing.</title>
        <authorList>
            <person name="Park S."/>
        </authorList>
    </citation>
    <scope>NUCLEOTIDE SEQUENCE [LARGE SCALE GENOMIC DNA]</scope>
    <source>
        <strain evidence="2">hw8</strain>
    </source>
</reference>
<keyword evidence="2" id="KW-1185">Reference proteome</keyword>
<proteinExistence type="predicted"/>
<dbReference type="EMBL" id="JAQQXS010000005">
    <property type="protein sequence ID" value="MDC8784997.1"/>
    <property type="molecule type" value="Genomic_DNA"/>
</dbReference>
<protein>
    <recommendedName>
        <fullName evidence="3">STAS/SEC14 domain-containing protein</fullName>
    </recommendedName>
</protein>
<evidence type="ECO:0000313" key="1">
    <source>
        <dbReference type="EMBL" id="MDC8784997.1"/>
    </source>
</evidence>
<dbReference type="RefSeq" id="WP_273596113.1">
    <property type="nucleotide sequence ID" value="NZ_JAQQXS010000005.1"/>
</dbReference>
<sequence length="115" mass="12875">MSVSYIGAWNVEAVLALHADAKKLWGVFNDEPWAMLTDATLWDGGTPDVFQRWWEFFTDAASHGMTTVTDVLPSSFHAVMVKDLAQKASQISNYRHSANIEEAVRWLGSQGFRKG</sequence>
<gene>
    <name evidence="1" type="ORF">PRZ01_07315</name>
</gene>